<keyword evidence="5" id="KW-1185">Reference proteome</keyword>
<dbReference type="InterPro" id="IPR029052">
    <property type="entry name" value="Metallo-depent_PP-like"/>
</dbReference>
<dbReference type="PANTHER" id="PTHR22953:SF153">
    <property type="entry name" value="PURPLE ACID PHOSPHATASE"/>
    <property type="match status" value="1"/>
</dbReference>
<dbReference type="InterPro" id="IPR039331">
    <property type="entry name" value="PAPs-like"/>
</dbReference>
<accession>A0ABS7SPZ8</accession>
<reference evidence="4 5" key="2">
    <citation type="submission" date="2021-08" db="EMBL/GenBank/DDBJ databases">
        <title>Massilia sp. R798.</title>
        <authorList>
            <person name="Baek J.H."/>
            <person name="Jung H.S."/>
            <person name="Kim K.R."/>
            <person name="Jeon C.O."/>
        </authorList>
    </citation>
    <scope>NUCLEOTIDE SEQUENCE [LARGE SCALE GENOMIC DNA]</scope>
    <source>
        <strain evidence="4 5">R798</strain>
    </source>
</reference>
<dbReference type="Gene3D" id="3.60.21.10">
    <property type="match status" value="1"/>
</dbReference>
<proteinExistence type="predicted"/>
<evidence type="ECO:0000313" key="4">
    <source>
        <dbReference type="EMBL" id="MBZ2207890.1"/>
    </source>
</evidence>
<gene>
    <name evidence="4" type="ORF">I4X03_011520</name>
</gene>
<dbReference type="InterPro" id="IPR004843">
    <property type="entry name" value="Calcineurin-like_PHP"/>
</dbReference>
<evidence type="ECO:0000313" key="5">
    <source>
        <dbReference type="Proteomes" id="UP000809349"/>
    </source>
</evidence>
<organism evidence="4 5">
    <name type="scientific">Massilia soli</name>
    <dbReference type="NCBI Taxonomy" id="2792854"/>
    <lineage>
        <taxon>Bacteria</taxon>
        <taxon>Pseudomonadati</taxon>
        <taxon>Pseudomonadota</taxon>
        <taxon>Betaproteobacteria</taxon>
        <taxon>Burkholderiales</taxon>
        <taxon>Oxalobacteraceae</taxon>
        <taxon>Telluria group</taxon>
        <taxon>Massilia</taxon>
    </lineage>
</organism>
<dbReference type="PANTHER" id="PTHR22953">
    <property type="entry name" value="ACID PHOSPHATASE RELATED"/>
    <property type="match status" value="1"/>
</dbReference>
<comment type="caution">
    <text evidence="4">The sequence shown here is derived from an EMBL/GenBank/DDBJ whole genome shotgun (WGS) entry which is preliminary data.</text>
</comment>
<dbReference type="SUPFAM" id="SSF56300">
    <property type="entry name" value="Metallo-dependent phosphatases"/>
    <property type="match status" value="1"/>
</dbReference>
<feature type="signal peptide" evidence="2">
    <location>
        <begin position="1"/>
        <end position="17"/>
    </location>
</feature>
<feature type="chain" id="PRO_5045168464" evidence="2">
    <location>
        <begin position="18"/>
        <end position="298"/>
    </location>
</feature>
<dbReference type="Pfam" id="PF00149">
    <property type="entry name" value="Metallophos"/>
    <property type="match status" value="1"/>
</dbReference>
<evidence type="ECO:0000256" key="1">
    <source>
        <dbReference type="ARBA" id="ARBA00022729"/>
    </source>
</evidence>
<name>A0ABS7SPZ8_9BURK</name>
<sequence length="298" mass="31936">MGGAATGLLGLALAANAAGPVALAHAQEYTVYAAGDIAWCDHPDPAWSGAAATAKVVETGLAASPHAAVLLLGDITYPRGRLREFTECYHPTWGRFKERTWPSPGNHEYLTPGARGYFDYFGSAAGAGYYRIKLGSWQVYSLDSNLAPGPAAAQLAWLKQELAANPSHCILAYWHHPLYSSGGHGSIARMAGAWRSLHDAGAEIVLSGHDHDYERFAPQDAAGNRDARGIRQFVVGTGGAYATPFLLPLRNSEKRDNSRTGVLRLVLKEGAYEWAFLEAAYQGFPNGNAPDRGEGNCH</sequence>
<dbReference type="Proteomes" id="UP000809349">
    <property type="component" value="Unassembled WGS sequence"/>
</dbReference>
<feature type="domain" description="Calcineurin-like phosphoesterase" evidence="3">
    <location>
        <begin position="31"/>
        <end position="213"/>
    </location>
</feature>
<reference evidence="4 5" key="1">
    <citation type="submission" date="2021-01" db="EMBL/GenBank/DDBJ databases">
        <authorList>
            <person name="Ruan W."/>
            <person name="Khan S.A."/>
            <person name="Jeon C.O."/>
        </authorList>
    </citation>
    <scope>NUCLEOTIDE SEQUENCE [LARGE SCALE GENOMIC DNA]</scope>
    <source>
        <strain evidence="4 5">R798</strain>
    </source>
</reference>
<protein>
    <submittedName>
        <fullName evidence="4">Metallophosphoesterase</fullName>
    </submittedName>
</protein>
<evidence type="ECO:0000256" key="2">
    <source>
        <dbReference type="SAM" id="SignalP"/>
    </source>
</evidence>
<evidence type="ECO:0000259" key="3">
    <source>
        <dbReference type="Pfam" id="PF00149"/>
    </source>
</evidence>
<keyword evidence="1 2" id="KW-0732">Signal</keyword>
<dbReference type="EMBL" id="JAFBIL020000004">
    <property type="protein sequence ID" value="MBZ2207890.1"/>
    <property type="molecule type" value="Genomic_DNA"/>
</dbReference>